<feature type="chain" id="PRO_5040989539" evidence="1">
    <location>
        <begin position="18"/>
        <end position="365"/>
    </location>
</feature>
<dbReference type="CDD" id="cd07067">
    <property type="entry name" value="HP_PGM_like"/>
    <property type="match status" value="1"/>
</dbReference>
<proteinExistence type="predicted"/>
<evidence type="ECO:0000313" key="2">
    <source>
        <dbReference type="EMBL" id="PQM51184.1"/>
    </source>
</evidence>
<name>A0A9X7IL37_9MYCO</name>
<organism evidence="2 3">
    <name type="scientific">Mycolicibacter virginiensis</name>
    <dbReference type="NCBI Taxonomy" id="1795032"/>
    <lineage>
        <taxon>Bacteria</taxon>
        <taxon>Bacillati</taxon>
        <taxon>Actinomycetota</taxon>
        <taxon>Actinomycetes</taxon>
        <taxon>Mycobacteriales</taxon>
        <taxon>Mycobacteriaceae</taxon>
        <taxon>Mycolicibacter</taxon>
    </lineage>
</organism>
<sequence length="365" mass="38858">MPHVVARSLIVTGAVLAGGGMVTVTPVAAPPAGASAAEVQLTAGEAQDILLEFVRHGTSTDNVNLINGTLAPGAHLTGDPYPAAYNGQLQAEQVGQQLYDQYGSTGVDGIFASGLVRTQETAAPFADLMGMNVTNLSGLNEISAGIWEGIQASTGDEFKNMAFMYLAAPIAWTYGLYWVPLLGSSDYNGMAFEDRFSGAVQQIYDTSINADDPNYQDVAFSHGAAIMAWVQMNVDNPDPSLIWTHPLTNTSQVVLEGNPTDGWTLVSWDGIDVAPADTATQLFVAFRDLMTVPQMAMFHIQQALLSMDTTQITDAFSTGFTDVWNEMVQFPQTVWNIVMDSFDSSPDAPVSTEIAASLADLAAAI</sequence>
<dbReference type="Gene3D" id="3.40.50.1240">
    <property type="entry name" value="Phosphoglycerate mutase-like"/>
    <property type="match status" value="1"/>
</dbReference>
<dbReference type="Proteomes" id="UP000237911">
    <property type="component" value="Unassembled WGS sequence"/>
</dbReference>
<dbReference type="EMBL" id="PUEV01000085">
    <property type="protein sequence ID" value="PQM51184.1"/>
    <property type="molecule type" value="Genomic_DNA"/>
</dbReference>
<dbReference type="InterPro" id="IPR029033">
    <property type="entry name" value="His_PPase_superfam"/>
</dbReference>
<keyword evidence="1" id="KW-0732">Signal</keyword>
<dbReference type="SMART" id="SM00855">
    <property type="entry name" value="PGAM"/>
    <property type="match status" value="1"/>
</dbReference>
<dbReference type="SUPFAM" id="SSF53254">
    <property type="entry name" value="Phosphoglycerate mutase-like"/>
    <property type="match status" value="1"/>
</dbReference>
<keyword evidence="3" id="KW-1185">Reference proteome</keyword>
<dbReference type="AlphaFoldDB" id="A0A9X7IL37"/>
<evidence type="ECO:0000256" key="1">
    <source>
        <dbReference type="SAM" id="SignalP"/>
    </source>
</evidence>
<evidence type="ECO:0000313" key="3">
    <source>
        <dbReference type="Proteomes" id="UP000237911"/>
    </source>
</evidence>
<protein>
    <submittedName>
        <fullName evidence="2">Histidine phosphatase family protein</fullName>
    </submittedName>
</protein>
<dbReference type="Pfam" id="PF00300">
    <property type="entry name" value="His_Phos_1"/>
    <property type="match status" value="1"/>
</dbReference>
<gene>
    <name evidence="2" type="ORF">C5U48_16485</name>
</gene>
<feature type="signal peptide" evidence="1">
    <location>
        <begin position="1"/>
        <end position="17"/>
    </location>
</feature>
<dbReference type="RefSeq" id="WP_105295466.1">
    <property type="nucleotide sequence ID" value="NZ_CP092430.2"/>
</dbReference>
<dbReference type="InterPro" id="IPR013078">
    <property type="entry name" value="His_Pase_superF_clade-1"/>
</dbReference>
<accession>A0A9X7IL37</accession>
<reference evidence="2 3" key="1">
    <citation type="submission" date="2018-02" db="EMBL/GenBank/DDBJ databases">
        <title>Draft genome sequence of Mycobacterium virginiense isolated from mud of a swine farm in Japan.</title>
        <authorList>
            <person name="Ohya K."/>
        </authorList>
    </citation>
    <scope>NUCLEOTIDE SEQUENCE [LARGE SCALE GENOMIC DNA]</scope>
    <source>
        <strain evidence="2 3">GF75</strain>
    </source>
</reference>
<comment type="caution">
    <text evidence="2">The sequence shown here is derived from an EMBL/GenBank/DDBJ whole genome shotgun (WGS) entry which is preliminary data.</text>
</comment>